<organism evidence="1 2">
    <name type="scientific">Microcystis aeruginosa NIES-2549</name>
    <dbReference type="NCBI Taxonomy" id="1641812"/>
    <lineage>
        <taxon>Bacteria</taxon>
        <taxon>Bacillati</taxon>
        <taxon>Cyanobacteriota</taxon>
        <taxon>Cyanophyceae</taxon>
        <taxon>Oscillatoriophycideae</taxon>
        <taxon>Chroococcales</taxon>
        <taxon>Microcystaceae</taxon>
        <taxon>Microcystis</taxon>
    </lineage>
</organism>
<dbReference type="AlphaFoldDB" id="A0A0F6RM86"/>
<name>A0A0F6RM86_MICAE</name>
<sequence length="217" mass="26016">MPVMPAFANQKIEFTDILYIHYYVGEQVKLLRQRYFGNVVFIHINKTGGRSIEKSLNLPFEHKTALEKIDEMGKQRWERVYKFTSVRNPWDKVISHFHYRVETNQTNLRTKPIKFKEWVKLTYGNKDPFYYDSPKMFMPQLDWITDHEGKILVDFICRFENLNNDFSVLCEKLGKNATLPHINSSKHGNYREYYDDDTIEIIAKSFSRDIEKFGYKF</sequence>
<dbReference type="InterPro" id="IPR005331">
    <property type="entry name" value="Sulfotransferase"/>
</dbReference>
<dbReference type="Gene3D" id="3.40.50.300">
    <property type="entry name" value="P-loop containing nucleotide triphosphate hydrolases"/>
    <property type="match status" value="1"/>
</dbReference>
<accession>A0A0F6RM86</accession>
<dbReference type="Proteomes" id="UP000034103">
    <property type="component" value="Chromosome"/>
</dbReference>
<dbReference type="GO" id="GO:0008146">
    <property type="term" value="F:sulfotransferase activity"/>
    <property type="evidence" value="ECO:0007669"/>
    <property type="project" value="InterPro"/>
</dbReference>
<dbReference type="RefSeq" id="WP_079206648.1">
    <property type="nucleotide sequence ID" value="NZ_CP011304.1"/>
</dbReference>
<gene>
    <name evidence="1" type="ORF">MYAER_2995</name>
</gene>
<dbReference type="HOGENOM" id="CLU_094945_1_0_3"/>
<protein>
    <submittedName>
        <fullName evidence="1">Type II secretory pathway, pullulanase PulA</fullName>
    </submittedName>
</protein>
<dbReference type="PATRIC" id="fig|1641812.3.peg.3100"/>
<reference evidence="1 2" key="1">
    <citation type="journal article" date="2015" name="Genome Announc.">
        <title>Complete Genome Sequence of Microcystis aeruginosa NIES-2549, a Bloom-Forming Cyanobacterium from Lake Kasumigaura, Japan.</title>
        <authorList>
            <person name="Yamaguchi H."/>
            <person name="Suzuki S."/>
            <person name="Tanabe Y."/>
            <person name="Osana Y."/>
            <person name="Shimura Y."/>
            <person name="Ishida K."/>
            <person name="Kawachi M."/>
        </authorList>
    </citation>
    <scope>NUCLEOTIDE SEQUENCE [LARGE SCALE GENOMIC DNA]</scope>
    <source>
        <strain evidence="1 2">NIES-2549</strain>
    </source>
</reference>
<evidence type="ECO:0000313" key="2">
    <source>
        <dbReference type="Proteomes" id="UP000034103"/>
    </source>
</evidence>
<dbReference type="EMBL" id="CP011304">
    <property type="protein sequence ID" value="AKE65335.1"/>
    <property type="molecule type" value="Genomic_DNA"/>
</dbReference>
<dbReference type="InterPro" id="IPR027417">
    <property type="entry name" value="P-loop_NTPase"/>
</dbReference>
<evidence type="ECO:0000313" key="1">
    <source>
        <dbReference type="EMBL" id="AKE65335.1"/>
    </source>
</evidence>
<proteinExistence type="predicted"/>
<dbReference type="SUPFAM" id="SSF52540">
    <property type="entry name" value="P-loop containing nucleoside triphosphate hydrolases"/>
    <property type="match status" value="1"/>
</dbReference>
<dbReference type="Pfam" id="PF03567">
    <property type="entry name" value="Sulfotransfer_2"/>
    <property type="match status" value="1"/>
</dbReference>
<dbReference type="GO" id="GO:0016020">
    <property type="term" value="C:membrane"/>
    <property type="evidence" value="ECO:0007669"/>
    <property type="project" value="InterPro"/>
</dbReference>